<keyword evidence="3" id="KW-1185">Reference proteome</keyword>
<dbReference type="GO" id="GO:0008081">
    <property type="term" value="F:phosphoric diester hydrolase activity"/>
    <property type="evidence" value="ECO:0007669"/>
    <property type="project" value="InterPro"/>
</dbReference>
<evidence type="ECO:0000256" key="1">
    <source>
        <dbReference type="SAM" id="SignalP"/>
    </source>
</evidence>
<feature type="chain" id="PRO_5029611085" evidence="1">
    <location>
        <begin position="24"/>
        <end position="381"/>
    </location>
</feature>
<evidence type="ECO:0000313" key="3">
    <source>
        <dbReference type="Proteomes" id="UP000594262"/>
    </source>
</evidence>
<dbReference type="SUPFAM" id="SSF51695">
    <property type="entry name" value="PLC-like phosphodiesterases"/>
    <property type="match status" value="1"/>
</dbReference>
<reference evidence="2" key="1">
    <citation type="submission" date="2021-01" db="UniProtKB">
        <authorList>
            <consortium name="EnsemblMetazoa"/>
        </authorList>
    </citation>
    <scope>IDENTIFICATION</scope>
</reference>
<name>A0A7M5V423_9CNID</name>
<dbReference type="OrthoDB" id="5948386at2759"/>
<dbReference type="EnsemblMetazoa" id="CLYHEMT009442.1">
    <property type="protein sequence ID" value="CLYHEMP009442.1"/>
    <property type="gene ID" value="CLYHEMG009442"/>
</dbReference>
<dbReference type="InterPro" id="IPR017946">
    <property type="entry name" value="PLC-like_Pdiesterase_TIM-brl"/>
</dbReference>
<accession>A0A7M5V423</accession>
<feature type="signal peptide" evidence="1">
    <location>
        <begin position="1"/>
        <end position="23"/>
    </location>
</feature>
<dbReference type="GO" id="GO:0006629">
    <property type="term" value="P:lipid metabolic process"/>
    <property type="evidence" value="ECO:0007669"/>
    <property type="project" value="InterPro"/>
</dbReference>
<organism evidence="2 3">
    <name type="scientific">Clytia hemisphaerica</name>
    <dbReference type="NCBI Taxonomy" id="252671"/>
    <lineage>
        <taxon>Eukaryota</taxon>
        <taxon>Metazoa</taxon>
        <taxon>Cnidaria</taxon>
        <taxon>Hydrozoa</taxon>
        <taxon>Hydroidolina</taxon>
        <taxon>Leptothecata</taxon>
        <taxon>Obeliida</taxon>
        <taxon>Clytiidae</taxon>
        <taxon>Clytia</taxon>
    </lineage>
</organism>
<proteinExistence type="predicted"/>
<dbReference type="GeneID" id="136809975"/>
<dbReference type="RefSeq" id="XP_066922651.1">
    <property type="nucleotide sequence ID" value="XM_067066550.1"/>
</dbReference>
<sequence>MMGISFWTFISLVGITAIHHSYAGFYNIAHMTNNIPSIDWAIQKGANAIEIDLQFKGDGTPYRFFHSSTCDCSCMCGAGGCHIAYPNSVCMQLEKTSTYPCDANTDSVKLLQHAAKQQGMALIIIDSKLTDGGKQMSKDTLQNAGRKVITLIEENLYGQGYKGSVIIGATGFANKEYIKEISMTNSVYRDRIHFTIDFEEMKATKEQLDFSWNKNIVYNIGHSACSPSNKAYFGISKLSAINQAKGVFGMTYTWSVDLYKTMNYYSNYFNGIITNYPGILTGLLKLKGIPLAKPEDRIAPATSSKVATSHDSYLCECTYYSGGCKVTKAAPKGLACQCTYPFLWTCKGWVVQCTDQAASQCQNPGTLKQDCLEGRGDCGGY</sequence>
<keyword evidence="1" id="KW-0732">Signal</keyword>
<dbReference type="Proteomes" id="UP000594262">
    <property type="component" value="Unplaced"/>
</dbReference>
<dbReference type="AlphaFoldDB" id="A0A7M5V423"/>
<protein>
    <submittedName>
        <fullName evidence="2">Uncharacterized protein</fullName>
    </submittedName>
</protein>
<evidence type="ECO:0000313" key="2">
    <source>
        <dbReference type="EnsemblMetazoa" id="CLYHEMP009442.1"/>
    </source>
</evidence>
<dbReference type="Gene3D" id="3.20.20.190">
    <property type="entry name" value="Phosphatidylinositol (PI) phosphodiesterase"/>
    <property type="match status" value="1"/>
</dbReference>